<dbReference type="InterPro" id="IPR028082">
    <property type="entry name" value="Peripla_BP_I"/>
</dbReference>
<evidence type="ECO:0000256" key="1">
    <source>
        <dbReference type="ARBA" id="ARBA00023015"/>
    </source>
</evidence>
<feature type="domain" description="HTH lacI-type" evidence="4">
    <location>
        <begin position="2"/>
        <end position="56"/>
    </location>
</feature>
<dbReference type="Gene3D" id="3.40.50.2300">
    <property type="match status" value="2"/>
</dbReference>
<evidence type="ECO:0000259" key="4">
    <source>
        <dbReference type="PROSITE" id="PS50932"/>
    </source>
</evidence>
<keyword evidence="1" id="KW-0805">Transcription regulation</keyword>
<gene>
    <name evidence="5" type="ORF">ACFOEJ_10870</name>
</gene>
<accession>A0ABV7KPZ4</accession>
<sequence>MVSSIDVAKLAGVSQATVSRVLNDPDKVNKPTLDKVNAAIRQLNYRPNAAARSLISRKSGVIAIVSGPLDNPDNAEFTNETIKRIQERGFIAEIHLQDSSNPESVLLSVQNTQAEGIILGSIVIDEIAIAKLKKTGIPLMFFDMEPAANEHTVSLDNRLAGAAAAEYISSLNHSNVGWLGGEPSESHLQLRYQGFQECAKANNMNILRAMAAIDDLDAPLSAMLARKERPTAIIAATDMIAYRAMDFLVDYGYRIPDDISLLGIGNAPLSAMSYMNLSSIGISGDRDIYSDGVDRLVKAIEEGSANKSVEMKYAPVLFERNSTRKI</sequence>
<proteinExistence type="predicted"/>
<organism evidence="5 6">
    <name type="scientific">Planomicrobium okeanokoites</name>
    <name type="common">Planococcus okeanokoites</name>
    <name type="synonym">Flavobacterium okeanokoites</name>
    <dbReference type="NCBI Taxonomy" id="244"/>
    <lineage>
        <taxon>Bacteria</taxon>
        <taxon>Bacillati</taxon>
        <taxon>Bacillota</taxon>
        <taxon>Bacilli</taxon>
        <taxon>Bacillales</taxon>
        <taxon>Caryophanaceae</taxon>
        <taxon>Planomicrobium</taxon>
    </lineage>
</organism>
<dbReference type="PROSITE" id="PS50932">
    <property type="entry name" value="HTH_LACI_2"/>
    <property type="match status" value="1"/>
</dbReference>
<dbReference type="Pfam" id="PF13377">
    <property type="entry name" value="Peripla_BP_3"/>
    <property type="match status" value="1"/>
</dbReference>
<dbReference type="CDD" id="cd06267">
    <property type="entry name" value="PBP1_LacI_sugar_binding-like"/>
    <property type="match status" value="1"/>
</dbReference>
<evidence type="ECO:0000313" key="5">
    <source>
        <dbReference type="EMBL" id="MFC3211577.1"/>
    </source>
</evidence>
<keyword evidence="6" id="KW-1185">Reference proteome</keyword>
<dbReference type="PANTHER" id="PTHR30146:SF109">
    <property type="entry name" value="HTH-TYPE TRANSCRIPTIONAL REGULATOR GALS"/>
    <property type="match status" value="1"/>
</dbReference>
<dbReference type="RefSeq" id="WP_117312273.1">
    <property type="nucleotide sequence ID" value="NZ_JBHRUJ010000016.1"/>
</dbReference>
<dbReference type="InterPro" id="IPR046335">
    <property type="entry name" value="LacI/GalR-like_sensor"/>
</dbReference>
<reference evidence="6" key="1">
    <citation type="journal article" date="2019" name="Int. J. Syst. Evol. Microbiol.">
        <title>The Global Catalogue of Microorganisms (GCM) 10K type strain sequencing project: providing services to taxonomists for standard genome sequencing and annotation.</title>
        <authorList>
            <consortium name="The Broad Institute Genomics Platform"/>
            <consortium name="The Broad Institute Genome Sequencing Center for Infectious Disease"/>
            <person name="Wu L."/>
            <person name="Ma J."/>
        </authorList>
    </citation>
    <scope>NUCLEOTIDE SEQUENCE [LARGE SCALE GENOMIC DNA]</scope>
    <source>
        <strain evidence="6">CCM 320</strain>
    </source>
</reference>
<dbReference type="GO" id="GO:0003677">
    <property type="term" value="F:DNA binding"/>
    <property type="evidence" value="ECO:0007669"/>
    <property type="project" value="UniProtKB-KW"/>
</dbReference>
<dbReference type="PANTHER" id="PTHR30146">
    <property type="entry name" value="LACI-RELATED TRANSCRIPTIONAL REPRESSOR"/>
    <property type="match status" value="1"/>
</dbReference>
<dbReference type="SUPFAM" id="SSF53822">
    <property type="entry name" value="Periplasmic binding protein-like I"/>
    <property type="match status" value="1"/>
</dbReference>
<comment type="caution">
    <text evidence="5">The sequence shown here is derived from an EMBL/GenBank/DDBJ whole genome shotgun (WGS) entry which is preliminary data.</text>
</comment>
<protein>
    <submittedName>
        <fullName evidence="5">LacI family DNA-binding transcriptional regulator</fullName>
    </submittedName>
</protein>
<dbReference type="InterPro" id="IPR000843">
    <property type="entry name" value="HTH_LacI"/>
</dbReference>
<dbReference type="Proteomes" id="UP001595625">
    <property type="component" value="Unassembled WGS sequence"/>
</dbReference>
<dbReference type="Pfam" id="PF00356">
    <property type="entry name" value="LacI"/>
    <property type="match status" value="1"/>
</dbReference>
<evidence type="ECO:0000313" key="6">
    <source>
        <dbReference type="Proteomes" id="UP001595625"/>
    </source>
</evidence>
<dbReference type="Gene3D" id="1.10.260.40">
    <property type="entry name" value="lambda repressor-like DNA-binding domains"/>
    <property type="match status" value="1"/>
</dbReference>
<dbReference type="SMART" id="SM00354">
    <property type="entry name" value="HTH_LACI"/>
    <property type="match status" value="1"/>
</dbReference>
<keyword evidence="2 5" id="KW-0238">DNA-binding</keyword>
<evidence type="ECO:0000256" key="3">
    <source>
        <dbReference type="ARBA" id="ARBA00023163"/>
    </source>
</evidence>
<dbReference type="EMBL" id="JBHRUJ010000016">
    <property type="protein sequence ID" value="MFC3211577.1"/>
    <property type="molecule type" value="Genomic_DNA"/>
</dbReference>
<dbReference type="CDD" id="cd01392">
    <property type="entry name" value="HTH_LacI"/>
    <property type="match status" value="1"/>
</dbReference>
<keyword evidence="3" id="KW-0804">Transcription</keyword>
<dbReference type="InterPro" id="IPR010982">
    <property type="entry name" value="Lambda_DNA-bd_dom_sf"/>
</dbReference>
<dbReference type="SUPFAM" id="SSF47413">
    <property type="entry name" value="lambda repressor-like DNA-binding domains"/>
    <property type="match status" value="1"/>
</dbReference>
<evidence type="ECO:0000256" key="2">
    <source>
        <dbReference type="ARBA" id="ARBA00023125"/>
    </source>
</evidence>
<name>A0ABV7KPZ4_PLAOK</name>